<evidence type="ECO:0000259" key="17">
    <source>
        <dbReference type="SMART" id="SM00382"/>
    </source>
</evidence>
<comment type="similarity">
    <text evidence="15">Belongs to the AAA ATPase family.</text>
</comment>
<dbReference type="STRING" id="1406858.GCA_000710895_06033"/>
<comment type="similarity">
    <text evidence="13 14">In the central section; belongs to the AAA ATPase family.</text>
</comment>
<dbReference type="CDD" id="cd19501">
    <property type="entry name" value="RecA-like_FtsH"/>
    <property type="match status" value="1"/>
</dbReference>
<name>A0A378YEM2_9NOCA</name>
<evidence type="ECO:0000256" key="14">
    <source>
        <dbReference type="HAMAP-Rule" id="MF_01458"/>
    </source>
</evidence>
<dbReference type="OrthoDB" id="9809379at2"/>
<keyword evidence="3 14" id="KW-0645">Protease</keyword>
<evidence type="ECO:0000256" key="9">
    <source>
        <dbReference type="ARBA" id="ARBA00022840"/>
    </source>
</evidence>
<keyword evidence="19" id="KW-1185">Reference proteome</keyword>
<dbReference type="InterPro" id="IPR005936">
    <property type="entry name" value="FtsH"/>
</dbReference>
<dbReference type="RefSeq" id="WP_039808946.1">
    <property type="nucleotide sequence ID" value="NZ_UGRY01000002.1"/>
</dbReference>
<feature type="active site" evidence="14">
    <location>
        <position position="431"/>
    </location>
</feature>
<feature type="region of interest" description="Disordered" evidence="16">
    <location>
        <begin position="621"/>
        <end position="793"/>
    </location>
</feature>
<dbReference type="Gene3D" id="3.40.50.300">
    <property type="entry name" value="P-loop containing nucleotide triphosphate hydrolases"/>
    <property type="match status" value="1"/>
</dbReference>
<keyword evidence="14" id="KW-1003">Cell membrane</keyword>
<evidence type="ECO:0000256" key="13">
    <source>
        <dbReference type="ARBA" id="ARBA00061570"/>
    </source>
</evidence>
<dbReference type="GO" id="GO:0004222">
    <property type="term" value="F:metalloendopeptidase activity"/>
    <property type="evidence" value="ECO:0007669"/>
    <property type="project" value="InterPro"/>
</dbReference>
<feature type="domain" description="AAA+ ATPase" evidence="17">
    <location>
        <begin position="200"/>
        <end position="339"/>
    </location>
</feature>
<keyword evidence="6 14" id="KW-0547">Nucleotide-binding</keyword>
<evidence type="ECO:0000313" key="18">
    <source>
        <dbReference type="EMBL" id="SUA75564.1"/>
    </source>
</evidence>
<reference evidence="18 19" key="1">
    <citation type="submission" date="2018-06" db="EMBL/GenBank/DDBJ databases">
        <authorList>
            <consortium name="Pathogen Informatics"/>
            <person name="Doyle S."/>
        </authorList>
    </citation>
    <scope>NUCLEOTIDE SEQUENCE [LARGE SCALE GENOMIC DNA]</scope>
    <source>
        <strain evidence="18 19">NCTC1934</strain>
    </source>
</reference>
<feature type="compositionally biased region" description="Low complexity" evidence="16">
    <location>
        <begin position="735"/>
        <end position="777"/>
    </location>
</feature>
<keyword evidence="10 14" id="KW-1133">Transmembrane helix</keyword>
<evidence type="ECO:0000256" key="5">
    <source>
        <dbReference type="ARBA" id="ARBA00022723"/>
    </source>
</evidence>
<evidence type="ECO:0000256" key="10">
    <source>
        <dbReference type="ARBA" id="ARBA00022989"/>
    </source>
</evidence>
<comment type="similarity">
    <text evidence="2 14">In the C-terminal section; belongs to the peptidase M41 family.</text>
</comment>
<feature type="compositionally biased region" description="Low complexity" evidence="16">
    <location>
        <begin position="663"/>
        <end position="684"/>
    </location>
</feature>
<dbReference type="GO" id="GO:0006508">
    <property type="term" value="P:proteolysis"/>
    <property type="evidence" value="ECO:0007669"/>
    <property type="project" value="UniProtKB-KW"/>
</dbReference>
<evidence type="ECO:0000256" key="12">
    <source>
        <dbReference type="ARBA" id="ARBA00023136"/>
    </source>
</evidence>
<dbReference type="HAMAP" id="MF_01458">
    <property type="entry name" value="FtsH"/>
    <property type="match status" value="1"/>
</dbReference>
<dbReference type="PANTHER" id="PTHR23076">
    <property type="entry name" value="METALLOPROTEASE M41 FTSH"/>
    <property type="match status" value="1"/>
</dbReference>
<dbReference type="Pfam" id="PF01434">
    <property type="entry name" value="Peptidase_M41"/>
    <property type="match status" value="1"/>
</dbReference>
<feature type="compositionally biased region" description="Basic and acidic residues" evidence="16">
    <location>
        <begin position="622"/>
        <end position="646"/>
    </location>
</feature>
<dbReference type="Gene3D" id="1.10.8.60">
    <property type="match status" value="1"/>
</dbReference>
<dbReference type="InterPro" id="IPR027417">
    <property type="entry name" value="P-loop_NTPase"/>
</dbReference>
<dbReference type="GO" id="GO:0016887">
    <property type="term" value="F:ATP hydrolysis activity"/>
    <property type="evidence" value="ECO:0007669"/>
    <property type="project" value="UniProtKB-UniRule"/>
</dbReference>
<dbReference type="EC" id="3.4.24.-" evidence="14"/>
<evidence type="ECO:0000256" key="7">
    <source>
        <dbReference type="ARBA" id="ARBA00022801"/>
    </source>
</evidence>
<dbReference type="GO" id="GO:0005886">
    <property type="term" value="C:plasma membrane"/>
    <property type="evidence" value="ECO:0007669"/>
    <property type="project" value="UniProtKB-SubCell"/>
</dbReference>
<feature type="binding site" evidence="14">
    <location>
        <begin position="208"/>
        <end position="215"/>
    </location>
    <ligand>
        <name>ATP</name>
        <dbReference type="ChEBI" id="CHEBI:30616"/>
    </ligand>
</feature>
<feature type="transmembrane region" description="Helical" evidence="14">
    <location>
        <begin position="114"/>
        <end position="137"/>
    </location>
</feature>
<keyword evidence="5 14" id="KW-0479">Metal-binding</keyword>
<dbReference type="SUPFAM" id="SSF140990">
    <property type="entry name" value="FtsH protease domain-like"/>
    <property type="match status" value="1"/>
</dbReference>
<evidence type="ECO:0000313" key="19">
    <source>
        <dbReference type="Proteomes" id="UP000255467"/>
    </source>
</evidence>
<accession>A0A378YEM2</accession>
<feature type="transmembrane region" description="Helical" evidence="14">
    <location>
        <begin position="7"/>
        <end position="26"/>
    </location>
</feature>
<dbReference type="PANTHER" id="PTHR23076:SF97">
    <property type="entry name" value="ATP-DEPENDENT ZINC METALLOPROTEASE YME1L1"/>
    <property type="match status" value="1"/>
</dbReference>
<dbReference type="FunFam" id="1.20.58.760:FF:000002">
    <property type="entry name" value="ATP-dependent zinc metalloprotease FtsH"/>
    <property type="match status" value="1"/>
</dbReference>
<evidence type="ECO:0000256" key="6">
    <source>
        <dbReference type="ARBA" id="ARBA00022741"/>
    </source>
</evidence>
<dbReference type="InterPro" id="IPR037219">
    <property type="entry name" value="Peptidase_M41-like"/>
</dbReference>
<evidence type="ECO:0000256" key="8">
    <source>
        <dbReference type="ARBA" id="ARBA00022833"/>
    </source>
</evidence>
<feature type="binding site" evidence="14">
    <location>
        <position position="434"/>
    </location>
    <ligand>
        <name>Zn(2+)</name>
        <dbReference type="ChEBI" id="CHEBI:29105"/>
        <note>catalytic</note>
    </ligand>
</feature>
<keyword evidence="9 14" id="KW-0067">ATP-binding</keyword>
<gene>
    <name evidence="18" type="primary">ftsH_1</name>
    <name evidence="14" type="synonym">ftsH</name>
    <name evidence="18" type="ORF">NCTC1934_02140</name>
</gene>
<dbReference type="GO" id="GO:0004176">
    <property type="term" value="F:ATP-dependent peptidase activity"/>
    <property type="evidence" value="ECO:0007669"/>
    <property type="project" value="InterPro"/>
</dbReference>
<dbReference type="InterPro" id="IPR003960">
    <property type="entry name" value="ATPase_AAA_CS"/>
</dbReference>
<dbReference type="InterPro" id="IPR003593">
    <property type="entry name" value="AAA+_ATPase"/>
</dbReference>
<dbReference type="SUPFAM" id="SSF52540">
    <property type="entry name" value="P-loop containing nucleoside triphosphate hydrolases"/>
    <property type="match status" value="1"/>
</dbReference>
<evidence type="ECO:0000256" key="16">
    <source>
        <dbReference type="SAM" id="MobiDB-lite"/>
    </source>
</evidence>
<keyword evidence="7 14" id="KW-0378">Hydrolase</keyword>
<protein>
    <recommendedName>
        <fullName evidence="14">ATP-dependent zinc metalloprotease FtsH</fullName>
        <ecNumber evidence="14">3.4.24.-</ecNumber>
    </recommendedName>
</protein>
<dbReference type="SMART" id="SM00382">
    <property type="entry name" value="AAA"/>
    <property type="match status" value="1"/>
</dbReference>
<comment type="function">
    <text evidence="14">Acts as a processive, ATP-dependent zinc metallopeptidase for both cytoplasmic and membrane proteins. Plays a role in the quality control of integral membrane proteins.</text>
</comment>
<dbReference type="Gene3D" id="1.20.58.760">
    <property type="entry name" value="Peptidase M41"/>
    <property type="match status" value="1"/>
</dbReference>
<dbReference type="GO" id="GO:0030163">
    <property type="term" value="P:protein catabolic process"/>
    <property type="evidence" value="ECO:0007669"/>
    <property type="project" value="UniProtKB-UniRule"/>
</dbReference>
<comment type="subunit">
    <text evidence="14">Homohexamer.</text>
</comment>
<keyword evidence="8 14" id="KW-0862">Zinc</keyword>
<dbReference type="Proteomes" id="UP000255467">
    <property type="component" value="Unassembled WGS sequence"/>
</dbReference>
<dbReference type="PROSITE" id="PS00674">
    <property type="entry name" value="AAA"/>
    <property type="match status" value="1"/>
</dbReference>
<dbReference type="EMBL" id="UGRY01000002">
    <property type="protein sequence ID" value="SUA75564.1"/>
    <property type="molecule type" value="Genomic_DNA"/>
</dbReference>
<proteinExistence type="inferred from homology"/>
<dbReference type="FunFam" id="3.40.50.300:FF:000001">
    <property type="entry name" value="ATP-dependent zinc metalloprotease FtsH"/>
    <property type="match status" value="1"/>
</dbReference>
<organism evidence="18 19">
    <name type="scientific">Nocardia otitidiscaviarum</name>
    <dbReference type="NCBI Taxonomy" id="1823"/>
    <lineage>
        <taxon>Bacteria</taxon>
        <taxon>Bacillati</taxon>
        <taxon>Actinomycetota</taxon>
        <taxon>Actinomycetes</taxon>
        <taxon>Mycobacteriales</taxon>
        <taxon>Nocardiaceae</taxon>
        <taxon>Nocardia</taxon>
    </lineage>
</organism>
<sequence>MNRKTVFRNLAIVAGFLLVIYLVSYFSNDTRGWKNVDTSVALSQLQDKDNIDQVQIDDKEQQLRITLKNGNDATDGQTKIIAKYPGGSEVSAQILQEVQETGAKYNTSVKQDSWLSQILLFMLPMILLLGLFIFVMARMQGGGRGGMMGFGKSKAKQLSKDMPKTTFADVAGADEAVEELYEIKDFLQSPARYQALGAKIPKGVLLYGPPGTGKTLLARAVAGEAGVPFFTISGSDFVEMFVGVGASRVRDLFDQAKQNSPCIIFVDEIDAVGRQRGAGLGGGHDEREQTLNQLLVEMDGFGERTGVIIIAATNRPDILDPALLRPGRFDRQIPVSNPDLAGRRSILRVHSQGKPIAPDADLDGLAKRTVGMSGADLANVINEAALLTAREHGNLITSAALEESVDRVIGGPRRKSRIISEHEKKITAYHEAGHTLAAWAMPDIEPVYKVTILARGRTGGHAMTVPEDDKGLMTRSEMIARLVMAMGGRAAEELVFHEPTTGASSDIDQATKIARAMVTEYGMSARLGAVRYGQEQGDPFLGRSMGTGSDYSHEVAREIDEEVRNLIEAAHTEAWSVLNEYRDELDSLASALLERETLHRKDLEAVLETVDKRPRITAFNDFGERVPSDRPPVKTPRELAAERGEPWPEETPDLAKQPPAPVPGNGYPQPAGYPAGQPYAQPAPAGYPAPPAPAYGGRQTGTHGSRPDYGAPAGWSAPGWPPQDEPQQGQPSAPPAVGGWAPAGGRQPEYGYQRPPQQPEYGQQGYQPGQAAPQPGGNSEDDDNGWDGPNGRR</sequence>
<dbReference type="Pfam" id="PF17862">
    <property type="entry name" value="AAA_lid_3"/>
    <property type="match status" value="1"/>
</dbReference>
<comment type="subcellular location">
    <subcellularLocation>
        <location evidence="14">Cell membrane</location>
        <topology evidence="14">Multi-pass membrane protein</topology>
        <orientation evidence="14">Cytoplasmic side</orientation>
    </subcellularLocation>
    <subcellularLocation>
        <location evidence="1">Membrane</location>
    </subcellularLocation>
</comment>
<dbReference type="FunFam" id="1.10.8.60:FF:000001">
    <property type="entry name" value="ATP-dependent zinc metalloprotease FtsH"/>
    <property type="match status" value="1"/>
</dbReference>
<comment type="cofactor">
    <cofactor evidence="14">
        <name>Zn(2+)</name>
        <dbReference type="ChEBI" id="CHEBI:29105"/>
    </cofactor>
    <text evidence="14">Binds 1 zinc ion per subunit.</text>
</comment>
<dbReference type="AlphaFoldDB" id="A0A378YEM2"/>
<evidence type="ECO:0000256" key="11">
    <source>
        <dbReference type="ARBA" id="ARBA00023049"/>
    </source>
</evidence>
<dbReference type="Pfam" id="PF00004">
    <property type="entry name" value="AAA"/>
    <property type="match status" value="1"/>
</dbReference>
<dbReference type="InterPro" id="IPR000642">
    <property type="entry name" value="Peptidase_M41"/>
</dbReference>
<dbReference type="NCBIfam" id="TIGR01241">
    <property type="entry name" value="FtsH_fam"/>
    <property type="match status" value="1"/>
</dbReference>
<evidence type="ECO:0000256" key="3">
    <source>
        <dbReference type="ARBA" id="ARBA00022670"/>
    </source>
</evidence>
<keyword evidence="4 14" id="KW-0812">Transmembrane</keyword>
<keyword evidence="12 14" id="KW-0472">Membrane</keyword>
<feature type="binding site" evidence="14">
    <location>
        <position position="430"/>
    </location>
    <ligand>
        <name>Zn(2+)</name>
        <dbReference type="ChEBI" id="CHEBI:29105"/>
        <note>catalytic</note>
    </ligand>
</feature>
<dbReference type="InterPro" id="IPR003959">
    <property type="entry name" value="ATPase_AAA_core"/>
</dbReference>
<evidence type="ECO:0000256" key="1">
    <source>
        <dbReference type="ARBA" id="ARBA00004370"/>
    </source>
</evidence>
<evidence type="ECO:0000256" key="2">
    <source>
        <dbReference type="ARBA" id="ARBA00010044"/>
    </source>
</evidence>
<evidence type="ECO:0000256" key="4">
    <source>
        <dbReference type="ARBA" id="ARBA00022692"/>
    </source>
</evidence>
<dbReference type="InterPro" id="IPR041569">
    <property type="entry name" value="AAA_lid_3"/>
</dbReference>
<evidence type="ECO:0000256" key="15">
    <source>
        <dbReference type="RuleBase" id="RU003651"/>
    </source>
</evidence>
<keyword evidence="11 14" id="KW-0482">Metalloprotease</keyword>
<dbReference type="GO" id="GO:0008270">
    <property type="term" value="F:zinc ion binding"/>
    <property type="evidence" value="ECO:0007669"/>
    <property type="project" value="UniProtKB-UniRule"/>
</dbReference>
<feature type="binding site" evidence="14">
    <location>
        <position position="506"/>
    </location>
    <ligand>
        <name>Zn(2+)</name>
        <dbReference type="ChEBI" id="CHEBI:29105"/>
        <note>catalytic</note>
    </ligand>
</feature>
<dbReference type="GO" id="GO:0005524">
    <property type="term" value="F:ATP binding"/>
    <property type="evidence" value="ECO:0007669"/>
    <property type="project" value="UniProtKB-UniRule"/>
</dbReference>